<evidence type="ECO:0000313" key="1">
    <source>
        <dbReference type="EMBL" id="MFD1428678.1"/>
    </source>
</evidence>
<name>A0ABW4CFG5_9LACO</name>
<comment type="caution">
    <text evidence="1">The sequence shown here is derived from an EMBL/GenBank/DDBJ whole genome shotgun (WGS) entry which is preliminary data.</text>
</comment>
<dbReference type="Proteomes" id="UP001597196">
    <property type="component" value="Unassembled WGS sequence"/>
</dbReference>
<proteinExistence type="predicted"/>
<accession>A0ABW4CFG5</accession>
<sequence length="223" mass="25654">MTDEDITSAITRDDIPLKSKLKYARKDIARRVRHQAEVEKEKTQRLSQKVDVNDYIHLDPSQRSEDDLRQVIALLPQLFPNGQTRAWVASVLSAGKEQTQADFNQSEKQFTAKLRKVVSYCHSHPAKTQGLMASRQDGRLVRELGILREFITMVEDVATDNELAAWIYDHKDTAVMNALVNSPEISYQRWVTEDFAHAGKDRYVLVNRAYQRADEINKILADR</sequence>
<dbReference type="EMBL" id="JBHTOC010000001">
    <property type="protein sequence ID" value="MFD1428678.1"/>
    <property type="molecule type" value="Genomic_DNA"/>
</dbReference>
<gene>
    <name evidence="1" type="ORF">ACFQ4P_00265</name>
</gene>
<reference evidence="2" key="1">
    <citation type="journal article" date="2019" name="Int. J. Syst. Evol. Microbiol.">
        <title>The Global Catalogue of Microorganisms (GCM) 10K type strain sequencing project: providing services to taxonomists for standard genome sequencing and annotation.</title>
        <authorList>
            <consortium name="The Broad Institute Genomics Platform"/>
            <consortium name="The Broad Institute Genome Sequencing Center for Infectious Disease"/>
            <person name="Wu L."/>
            <person name="Ma J."/>
        </authorList>
    </citation>
    <scope>NUCLEOTIDE SEQUENCE [LARGE SCALE GENOMIC DNA]</scope>
    <source>
        <strain evidence="2">CCM 8980</strain>
    </source>
</reference>
<organism evidence="1 2">
    <name type="scientific">Lacticaseibacillus mingshuiensis</name>
    <dbReference type="NCBI Taxonomy" id="2799574"/>
    <lineage>
        <taxon>Bacteria</taxon>
        <taxon>Bacillati</taxon>
        <taxon>Bacillota</taxon>
        <taxon>Bacilli</taxon>
        <taxon>Lactobacillales</taxon>
        <taxon>Lactobacillaceae</taxon>
        <taxon>Lacticaseibacillus</taxon>
    </lineage>
</organism>
<evidence type="ECO:0000313" key="2">
    <source>
        <dbReference type="Proteomes" id="UP001597196"/>
    </source>
</evidence>
<protein>
    <submittedName>
        <fullName evidence="1">Uncharacterized protein</fullName>
    </submittedName>
</protein>
<keyword evidence="2" id="KW-1185">Reference proteome</keyword>